<protein>
    <submittedName>
        <fullName evidence="4">D-alanyl-D-alanine carboxypeptidase/D-alanyl-D-alanine-endopeptidase</fullName>
        <ecNumber evidence="4">3.4.16.4</ecNumber>
    </submittedName>
</protein>
<comment type="similarity">
    <text evidence="1">Belongs to the peptidase S13 family.</text>
</comment>
<dbReference type="PANTHER" id="PTHR30023:SF0">
    <property type="entry name" value="PENICILLIN-SENSITIVE CARBOXYPEPTIDASE A"/>
    <property type="match status" value="1"/>
</dbReference>
<feature type="region of interest" description="Disordered" evidence="3">
    <location>
        <begin position="41"/>
        <end position="61"/>
    </location>
</feature>
<accession>A0A7X8TQD0</accession>
<name>A0A7X8TQD0_9VIBR</name>
<dbReference type="InterPro" id="IPR012338">
    <property type="entry name" value="Beta-lactam/transpept-like"/>
</dbReference>
<dbReference type="GO" id="GO:0000270">
    <property type="term" value="P:peptidoglycan metabolic process"/>
    <property type="evidence" value="ECO:0007669"/>
    <property type="project" value="TreeGrafter"/>
</dbReference>
<evidence type="ECO:0000313" key="5">
    <source>
        <dbReference type="Proteomes" id="UP000535589"/>
    </source>
</evidence>
<comment type="caution">
    <text evidence="4">The sequence shown here is derived from an EMBL/GenBank/DDBJ whole genome shotgun (WGS) entry which is preliminary data.</text>
</comment>
<dbReference type="EC" id="3.4.16.4" evidence="4"/>
<dbReference type="SUPFAM" id="SSF56601">
    <property type="entry name" value="beta-lactamase/transpeptidase-like"/>
    <property type="match status" value="1"/>
</dbReference>
<dbReference type="NCBIfam" id="TIGR00666">
    <property type="entry name" value="PBP4"/>
    <property type="match status" value="1"/>
</dbReference>
<reference evidence="4 5" key="1">
    <citation type="submission" date="2020-04" db="EMBL/GenBank/DDBJ databases">
        <title>Vibrio sp. SM6, a novel species isolated from seawater.</title>
        <authorList>
            <person name="Wang X."/>
        </authorList>
    </citation>
    <scope>NUCLEOTIDE SEQUENCE [LARGE SCALE GENOMIC DNA]</scope>
    <source>
        <strain evidence="4 5">SM6</strain>
    </source>
</reference>
<evidence type="ECO:0000313" key="4">
    <source>
        <dbReference type="EMBL" id="NLS12736.1"/>
    </source>
</evidence>
<dbReference type="EMBL" id="JABAIK010000006">
    <property type="protein sequence ID" value="NLS12736.1"/>
    <property type="molecule type" value="Genomic_DNA"/>
</dbReference>
<dbReference type="InterPro" id="IPR000667">
    <property type="entry name" value="Peptidase_S13"/>
</dbReference>
<evidence type="ECO:0000256" key="1">
    <source>
        <dbReference type="ARBA" id="ARBA00006096"/>
    </source>
</evidence>
<dbReference type="Proteomes" id="UP000535589">
    <property type="component" value="Unassembled WGS sequence"/>
</dbReference>
<dbReference type="PANTHER" id="PTHR30023">
    <property type="entry name" value="D-ALANYL-D-ALANINE CARBOXYPEPTIDASE"/>
    <property type="match status" value="1"/>
</dbReference>
<keyword evidence="2 4" id="KW-0378">Hydrolase</keyword>
<dbReference type="Pfam" id="PF02113">
    <property type="entry name" value="Peptidase_S13"/>
    <property type="match status" value="1"/>
</dbReference>
<evidence type="ECO:0000256" key="3">
    <source>
        <dbReference type="SAM" id="MobiDB-lite"/>
    </source>
</evidence>
<gene>
    <name evidence="4" type="primary">dacB</name>
    <name evidence="4" type="ORF">HGP28_07435</name>
</gene>
<dbReference type="AlphaFoldDB" id="A0A7X8TQD0"/>
<dbReference type="PRINTS" id="PR00922">
    <property type="entry name" value="DADACBPTASE3"/>
</dbReference>
<sequence>MRSLFSLQSLLVIGIIVLSIASARSSSLMADRYHAIEPLANRDTRQNSQKKNTLKSTGSHQTLSVLDNTHTQLYPPASTLKILTALAAKAKLGDEFRYTTALSASDSDWVLRFSGDPTLTREDLNRLLVTAKRLGHRKINGDLWLDDSAFSGYDRAVGWPWDGLGVCYSAPASAISLDGNCAHAALYSQKNGQTRVNLPAHYPLKVITTTQTVSEKEQKARHCGLELHSDNTNRYHLSGCMTSRDKPLPLKFAIQNSALYTKAVLKTLLKANGIVLNGSIRIGQPSTNTARQTIARHHSNPLPSLLKVMLQESNNLIADNLTKSLGAAVYQTSGSFANGTAAIIEVLAQLGISLEGAQLVDGSGLSRNNRLSPQQMFAVLHYIANHDAQLQLITLLPSSGLDGTLKYRPSMRAEDITGRIKAKSGSLYGSYNMAGFGLNETGTPHTAFVHFVRDFFPDKTLGQGYQMQDLTNIEQHFFRQVIKQSQ</sequence>
<feature type="compositionally biased region" description="Polar residues" evidence="3">
    <location>
        <begin position="46"/>
        <end position="61"/>
    </location>
</feature>
<dbReference type="GO" id="GO:0006508">
    <property type="term" value="P:proteolysis"/>
    <property type="evidence" value="ECO:0007669"/>
    <property type="project" value="InterPro"/>
</dbReference>
<keyword evidence="5" id="KW-1185">Reference proteome</keyword>
<dbReference type="Gene3D" id="3.50.80.20">
    <property type="entry name" value="D-Ala-D-Ala carboxypeptidase C, peptidase S13"/>
    <property type="match status" value="1"/>
</dbReference>
<proteinExistence type="inferred from homology"/>
<dbReference type="Gene3D" id="3.40.710.10">
    <property type="entry name" value="DD-peptidase/beta-lactamase superfamily"/>
    <property type="match status" value="1"/>
</dbReference>
<keyword evidence="4" id="KW-0121">Carboxypeptidase</keyword>
<keyword evidence="4" id="KW-0645">Protease</keyword>
<dbReference type="GO" id="GO:0009002">
    <property type="term" value="F:serine-type D-Ala-D-Ala carboxypeptidase activity"/>
    <property type="evidence" value="ECO:0007669"/>
    <property type="project" value="UniProtKB-EC"/>
</dbReference>
<organism evidence="4 5">
    <name type="scientific">Vibrio agarilyticus</name>
    <dbReference type="NCBI Taxonomy" id="2726741"/>
    <lineage>
        <taxon>Bacteria</taxon>
        <taxon>Pseudomonadati</taxon>
        <taxon>Pseudomonadota</taxon>
        <taxon>Gammaproteobacteria</taxon>
        <taxon>Vibrionales</taxon>
        <taxon>Vibrionaceae</taxon>
        <taxon>Vibrio</taxon>
    </lineage>
</organism>
<evidence type="ECO:0000256" key="2">
    <source>
        <dbReference type="ARBA" id="ARBA00022801"/>
    </source>
</evidence>